<organism evidence="1 2">
    <name type="scientific">Mycobacteroides immunogenum</name>
    <dbReference type="NCBI Taxonomy" id="83262"/>
    <lineage>
        <taxon>Bacteria</taxon>
        <taxon>Bacillati</taxon>
        <taxon>Actinomycetota</taxon>
        <taxon>Actinomycetes</taxon>
        <taxon>Mycobacteriales</taxon>
        <taxon>Mycobacteriaceae</taxon>
        <taxon>Mycobacteroides</taxon>
    </lineage>
</organism>
<dbReference type="AlphaFoldDB" id="A0A179VG07"/>
<protein>
    <submittedName>
        <fullName evidence="1">Uncharacterized protein</fullName>
    </submittedName>
</protein>
<evidence type="ECO:0000313" key="1">
    <source>
        <dbReference type="EMBL" id="OAT70769.1"/>
    </source>
</evidence>
<accession>A0A179VG07</accession>
<proteinExistence type="predicted"/>
<name>A0A179VG07_9MYCO</name>
<evidence type="ECO:0000313" key="2">
    <source>
        <dbReference type="Proteomes" id="UP000186919"/>
    </source>
</evidence>
<dbReference type="Proteomes" id="UP000186919">
    <property type="component" value="Unassembled WGS sequence"/>
</dbReference>
<reference evidence="1 2" key="1">
    <citation type="submission" date="2016-01" db="EMBL/GenBank/DDBJ databases">
        <title>Mycobacterium immunogenum strain CD11_6 genome sequencing and assembly.</title>
        <authorList>
            <person name="Kaur G."/>
            <person name="Nair G.R."/>
            <person name="Mayilraj S."/>
        </authorList>
    </citation>
    <scope>NUCLEOTIDE SEQUENCE [LARGE SCALE GENOMIC DNA]</scope>
    <source>
        <strain evidence="1 2">CD11-6</strain>
    </source>
</reference>
<dbReference type="EMBL" id="LQYE01000001">
    <property type="protein sequence ID" value="OAT70769.1"/>
    <property type="molecule type" value="Genomic_DNA"/>
</dbReference>
<sequence length="61" mass="7212">MTEEDRKLVLEISRQYDERVRAWQERQERIAQGLPVAPLKPPIIFETADDILGDAFEEDRK</sequence>
<comment type="caution">
    <text evidence="1">The sequence shown here is derived from an EMBL/GenBank/DDBJ whole genome shotgun (WGS) entry which is preliminary data.</text>
</comment>
<gene>
    <name evidence="1" type="ORF">AWB85_05555</name>
</gene>